<reference evidence="4" key="1">
    <citation type="submission" date="2022-01" db="EMBL/GenBank/DDBJ databases">
        <authorList>
            <person name="King R."/>
        </authorList>
    </citation>
    <scope>NUCLEOTIDE SEQUENCE</scope>
</reference>
<keyword evidence="1" id="KW-0479">Metal-binding</keyword>
<feature type="domain" description="CCHC-type" evidence="3">
    <location>
        <begin position="564"/>
        <end position="578"/>
    </location>
</feature>
<gene>
    <name evidence="4" type="ORF">PSYICH_LOCUS8170</name>
</gene>
<dbReference type="PANTHER" id="PTHR37162:SF1">
    <property type="entry name" value="BED-TYPE DOMAIN-CONTAINING PROTEIN"/>
    <property type="match status" value="1"/>
</dbReference>
<evidence type="ECO:0000259" key="3">
    <source>
        <dbReference type="PROSITE" id="PS50158"/>
    </source>
</evidence>
<keyword evidence="1" id="KW-0862">Zinc</keyword>
<evidence type="ECO:0000313" key="5">
    <source>
        <dbReference type="Proteomes" id="UP001153636"/>
    </source>
</evidence>
<accession>A0A9P0CX70</accession>
<dbReference type="PANTHER" id="PTHR37162">
    <property type="entry name" value="HAT FAMILY DIMERISATION DOMAINCONTAINING PROTEIN-RELATED"/>
    <property type="match status" value="1"/>
</dbReference>
<feature type="region of interest" description="Disordered" evidence="2">
    <location>
        <begin position="1"/>
        <end position="43"/>
    </location>
</feature>
<organism evidence="4 5">
    <name type="scientific">Psylliodes chrysocephalus</name>
    <dbReference type="NCBI Taxonomy" id="3402493"/>
    <lineage>
        <taxon>Eukaryota</taxon>
        <taxon>Metazoa</taxon>
        <taxon>Ecdysozoa</taxon>
        <taxon>Arthropoda</taxon>
        <taxon>Hexapoda</taxon>
        <taxon>Insecta</taxon>
        <taxon>Pterygota</taxon>
        <taxon>Neoptera</taxon>
        <taxon>Endopterygota</taxon>
        <taxon>Coleoptera</taxon>
        <taxon>Polyphaga</taxon>
        <taxon>Cucujiformia</taxon>
        <taxon>Chrysomeloidea</taxon>
        <taxon>Chrysomelidae</taxon>
        <taxon>Galerucinae</taxon>
        <taxon>Alticini</taxon>
        <taxon>Psylliodes</taxon>
    </lineage>
</organism>
<keyword evidence="5" id="KW-1185">Reference proteome</keyword>
<dbReference type="InterPro" id="IPR012337">
    <property type="entry name" value="RNaseH-like_sf"/>
</dbReference>
<dbReference type="GO" id="GO:0008270">
    <property type="term" value="F:zinc ion binding"/>
    <property type="evidence" value="ECO:0007669"/>
    <property type="project" value="UniProtKB-KW"/>
</dbReference>
<keyword evidence="1" id="KW-0863">Zinc-finger</keyword>
<evidence type="ECO:0000256" key="2">
    <source>
        <dbReference type="SAM" id="MobiDB-lite"/>
    </source>
</evidence>
<dbReference type="EMBL" id="OV651833">
    <property type="protein sequence ID" value="CAH1107485.1"/>
    <property type="molecule type" value="Genomic_DNA"/>
</dbReference>
<dbReference type="Proteomes" id="UP001153636">
    <property type="component" value="Chromosome 21"/>
</dbReference>
<dbReference type="PROSITE" id="PS50158">
    <property type="entry name" value="ZF_CCHC"/>
    <property type="match status" value="1"/>
</dbReference>
<dbReference type="GO" id="GO:0003676">
    <property type="term" value="F:nucleic acid binding"/>
    <property type="evidence" value="ECO:0007669"/>
    <property type="project" value="InterPro"/>
</dbReference>
<proteinExistence type="predicted"/>
<dbReference type="InterPro" id="IPR001878">
    <property type="entry name" value="Znf_CCHC"/>
</dbReference>
<name>A0A9P0CX70_9CUCU</name>
<dbReference type="AlphaFoldDB" id="A0A9P0CX70"/>
<sequence length="595" mass="68668">MLCSTDNSDNEEYNLHPISEDDVQSENTEENSEENESKNKEPTNCKKKRKLKVQYVQKCRLAYIEKFKWIIDKDGCSFCKYCQKVVVGGYSHLSRHENSLMHKKKERAVKNCIDIKQYQTKIDKKKVLARKIKECELKLTMLIIEHNLPMILMDHLPKLFISAAPDSQILKTVTCSRTKTTSLLKNFQADSERSISCILKENKFSVIIDETTDVSVKKSLAILVRYTDLDLQKVRDRLLALVEVNDLTAEGILEQILAVIKNLCIPIPNLIGFAADNAAVMMGKYNGMQAKLREINPHIFVMGCICHSLHLCASAAAEKLPKQIEDFVRDIYNYLNCSSKRIGEFKEFQEYVRLKPHKLLRPSQTRWLSLEIPWVRQKIKYSPKGMKMGWEEDLGRLSQPTISARLKKMKDTNIKKRLDAKKRPEEYNEVYSEGHAETEILEYYTENENSSDNEKLKRMMCDKLADSYDVEEVSGFFPRLRVVGMTRNFSESDLRSHNLNGNSRIFSGDSYLIILKIYPTKKQPNIWQSVIQVTKAVYERALNSGNLFVGYDSCVVYDAVELFRCYKCNEFSHSSRNCNKAVSCPLCGEAHELKE</sequence>
<evidence type="ECO:0000256" key="1">
    <source>
        <dbReference type="PROSITE-ProRule" id="PRU00047"/>
    </source>
</evidence>
<protein>
    <recommendedName>
        <fullName evidence="3">CCHC-type domain-containing protein</fullName>
    </recommendedName>
</protein>
<evidence type="ECO:0000313" key="4">
    <source>
        <dbReference type="EMBL" id="CAH1107485.1"/>
    </source>
</evidence>
<dbReference type="SUPFAM" id="SSF53098">
    <property type="entry name" value="Ribonuclease H-like"/>
    <property type="match status" value="1"/>
</dbReference>
<dbReference type="OrthoDB" id="6781255at2759"/>
<feature type="compositionally biased region" description="Acidic residues" evidence="2">
    <location>
        <begin position="20"/>
        <end position="34"/>
    </location>
</feature>